<dbReference type="EMBL" id="BAAAFD010000017">
    <property type="protein sequence ID" value="GAA0860031.1"/>
    <property type="molecule type" value="Genomic_DNA"/>
</dbReference>
<evidence type="ECO:0000313" key="4">
    <source>
        <dbReference type="Proteomes" id="UP001500359"/>
    </source>
</evidence>
<proteinExistence type="predicted"/>
<evidence type="ECO:0000256" key="1">
    <source>
        <dbReference type="SAM" id="Phobius"/>
    </source>
</evidence>
<dbReference type="RefSeq" id="WP_343862459.1">
    <property type="nucleotide sequence ID" value="NZ_BAAAFD010000017.1"/>
</dbReference>
<evidence type="ECO:0000313" key="3">
    <source>
        <dbReference type="EMBL" id="GAA0860031.1"/>
    </source>
</evidence>
<keyword evidence="1" id="KW-0472">Membrane</keyword>
<organism evidence="3 4">
    <name type="scientific">Aliiglaciecola litoralis</name>
    <dbReference type="NCBI Taxonomy" id="582857"/>
    <lineage>
        <taxon>Bacteria</taxon>
        <taxon>Pseudomonadati</taxon>
        <taxon>Pseudomonadota</taxon>
        <taxon>Gammaproteobacteria</taxon>
        <taxon>Alteromonadales</taxon>
        <taxon>Alteromonadaceae</taxon>
        <taxon>Aliiglaciecola</taxon>
    </lineage>
</organism>
<sequence length="150" mass="17191">MSFLSYVVIAAAATVIAGLSFYAGKLLYQVKQQTKRQSGIRQARIERIMESVHTIALAVEQQQCNLSEGAIRLVNLIDSIPVESPPNCQRDYPALYQLFLQVRELPTHDARDQLDKKVKAKQDKVREEHESRLESEILKEIAHIRTLDYR</sequence>
<keyword evidence="1" id="KW-0812">Transmembrane</keyword>
<feature type="transmembrane region" description="Helical" evidence="1">
    <location>
        <begin position="6"/>
        <end position="28"/>
    </location>
</feature>
<dbReference type="Pfam" id="PF10675">
    <property type="entry name" value="DUF2489"/>
    <property type="match status" value="1"/>
</dbReference>
<protein>
    <submittedName>
        <fullName evidence="3">DUF2489 domain-containing protein</fullName>
    </submittedName>
</protein>
<name>A0ABN1LTG3_9ALTE</name>
<reference evidence="3 4" key="1">
    <citation type="journal article" date="2019" name="Int. J. Syst. Evol. Microbiol.">
        <title>The Global Catalogue of Microorganisms (GCM) 10K type strain sequencing project: providing services to taxonomists for standard genome sequencing and annotation.</title>
        <authorList>
            <consortium name="The Broad Institute Genomics Platform"/>
            <consortium name="The Broad Institute Genome Sequencing Center for Infectious Disease"/>
            <person name="Wu L."/>
            <person name="Ma J."/>
        </authorList>
    </citation>
    <scope>NUCLEOTIDE SEQUENCE [LARGE SCALE GENOMIC DNA]</scope>
    <source>
        <strain evidence="3 4">JCM 15896</strain>
    </source>
</reference>
<keyword evidence="4" id="KW-1185">Reference proteome</keyword>
<comment type="caution">
    <text evidence="3">The sequence shown here is derived from an EMBL/GenBank/DDBJ whole genome shotgun (WGS) entry which is preliminary data.</text>
</comment>
<dbReference type="Proteomes" id="UP001500359">
    <property type="component" value="Unassembled WGS sequence"/>
</dbReference>
<gene>
    <name evidence="3" type="ORF">GCM10009114_35700</name>
</gene>
<keyword evidence="1" id="KW-1133">Transmembrane helix</keyword>
<evidence type="ECO:0000259" key="2">
    <source>
        <dbReference type="Pfam" id="PF10675"/>
    </source>
</evidence>
<accession>A0ABN1LTG3</accession>
<dbReference type="InterPro" id="IPR019617">
    <property type="entry name" value="DUF2489"/>
</dbReference>
<feature type="domain" description="DUF2489" evidence="2">
    <location>
        <begin position="16"/>
        <end position="143"/>
    </location>
</feature>